<gene>
    <name evidence="1" type="ORF">C7S16_7182</name>
</gene>
<evidence type="ECO:0000313" key="1">
    <source>
        <dbReference type="EMBL" id="MDW9252968.1"/>
    </source>
</evidence>
<evidence type="ECO:0000313" key="2">
    <source>
        <dbReference type="Proteomes" id="UP001272137"/>
    </source>
</evidence>
<dbReference type="EMBL" id="QXCT01000001">
    <property type="protein sequence ID" value="MDW9252968.1"/>
    <property type="molecule type" value="Genomic_DNA"/>
</dbReference>
<accession>A0AAW9CQ12</accession>
<protein>
    <submittedName>
        <fullName evidence="1">Uncharacterized protein</fullName>
    </submittedName>
</protein>
<organism evidence="1 2">
    <name type="scientific">Burkholderia thailandensis</name>
    <dbReference type="NCBI Taxonomy" id="57975"/>
    <lineage>
        <taxon>Bacteria</taxon>
        <taxon>Pseudomonadati</taxon>
        <taxon>Pseudomonadota</taxon>
        <taxon>Betaproteobacteria</taxon>
        <taxon>Burkholderiales</taxon>
        <taxon>Burkholderiaceae</taxon>
        <taxon>Burkholderia</taxon>
        <taxon>pseudomallei group</taxon>
    </lineage>
</organism>
<proteinExistence type="predicted"/>
<sequence>MSIRRDSRRAARRRVERTVYAVDAMRAKPSARAIDISRQ</sequence>
<dbReference type="AlphaFoldDB" id="A0AAW9CQ12"/>
<reference evidence="1" key="1">
    <citation type="submission" date="2018-08" db="EMBL/GenBank/DDBJ databases">
        <title>Identification of Burkholderia cepacia strains that express a Burkholderia pseudomallei-like capsular polysaccharide.</title>
        <authorList>
            <person name="Burtnick M.N."/>
            <person name="Vongsouvath M."/>
            <person name="Newton P."/>
            <person name="Wuthiekanun V."/>
            <person name="Limmathurotsakul D."/>
            <person name="Brett P.J."/>
            <person name="Chantratita N."/>
            <person name="Dance D.A."/>
        </authorList>
    </citation>
    <scope>NUCLEOTIDE SEQUENCE</scope>
    <source>
        <strain evidence="1">SBXCC001</strain>
    </source>
</reference>
<name>A0AAW9CQ12_BURTH</name>
<dbReference type="Proteomes" id="UP001272137">
    <property type="component" value="Unassembled WGS sequence"/>
</dbReference>
<comment type="caution">
    <text evidence="1">The sequence shown here is derived from an EMBL/GenBank/DDBJ whole genome shotgun (WGS) entry which is preliminary data.</text>
</comment>